<sequence length="635" mass="70176">MQVKHYRLANCHKILAVILFLLCSAQAWAQTLPYQVVNNSPYPDSEVYVGIVGITDGHVWVDPVTGQVNPMNSSYNTVQGPVYGGNKGPGNNGLYANCFRKLSDISNNTINIPKIAGCRIMIAFESQLYLYFFGHSGATSGYAAPNLENPTDPNQGIKYELIELTYNNNGLWCNTTRVDSYQFPMGLEVWGNNFYKKVGEQKAHAEILSEWQNNAPTEFQGLLDNSEGIIQFPTKNSSFPNNFFQGYIDAIWSKYSSQQLVFNSGQAGVWRGSVQGGNQFVFTRDSDGQVATIPGKPTTEEAMEGSGVMASGGQWDLVVQAQFVAAITRHAIDLNVPSGVLQDFGNASKYYQTWPYNWYAKFFHREDISFEGQTYAFAYDDVFDQSATVHTPSPSSIKITLGGFDGNDGGGNPGFSKFIEAENYGSMQGVELENCSEGGQNVGYIEATDWMAYNGINIPESGTYLIEYRVASESGGGKLSLDVNSGTTVLGMLSLPSTGGWQNWTTVSHTVYIEAGTYNFGIYAQSGGWNINWWQITKQSSASAARNSSDKAIENKMALEETVLYPNPAESKIELRLNQDYQDATYSIIDKTGKIIVNNRPYLGEEINISDLPSDLYLIKVQQGERQIIKKFIKK</sequence>
<evidence type="ECO:0000256" key="2">
    <source>
        <dbReference type="SAM" id="SignalP"/>
    </source>
</evidence>
<gene>
    <name evidence="5" type="ORF">JL102_15845</name>
</gene>
<dbReference type="CDD" id="cd04080">
    <property type="entry name" value="CBM6_cellulase-like"/>
    <property type="match status" value="1"/>
</dbReference>
<dbReference type="RefSeq" id="WP_202245404.1">
    <property type="nucleotide sequence ID" value="NZ_JAESIY010000008.1"/>
</dbReference>
<comment type="caution">
    <text evidence="5">The sequence shown here is derived from an EMBL/GenBank/DDBJ whole genome shotgun (WGS) entry which is preliminary data.</text>
</comment>
<feature type="chain" id="PRO_5037183821" evidence="2">
    <location>
        <begin position="30"/>
        <end position="635"/>
    </location>
</feature>
<dbReference type="InterPro" id="IPR032477">
    <property type="entry name" value="Glyco_hydro_64"/>
</dbReference>
<dbReference type="PROSITE" id="PS52006">
    <property type="entry name" value="GH64"/>
    <property type="match status" value="1"/>
</dbReference>
<dbReference type="CDD" id="cd09214">
    <property type="entry name" value="GH64-like"/>
    <property type="match status" value="1"/>
</dbReference>
<dbReference type="InterPro" id="IPR006584">
    <property type="entry name" value="Cellulose-bd_IV"/>
</dbReference>
<dbReference type="AlphaFoldDB" id="A0A937F9T0"/>
<dbReference type="PROSITE" id="PS51175">
    <property type="entry name" value="CBM6"/>
    <property type="match status" value="1"/>
</dbReference>
<feature type="signal peptide" evidence="2">
    <location>
        <begin position="1"/>
        <end position="29"/>
    </location>
</feature>
<dbReference type="NCBIfam" id="TIGR04183">
    <property type="entry name" value="Por_Secre_tail"/>
    <property type="match status" value="1"/>
</dbReference>
<dbReference type="Proteomes" id="UP000659388">
    <property type="component" value="Unassembled WGS sequence"/>
</dbReference>
<proteinExistence type="predicted"/>
<dbReference type="InterPro" id="IPR005084">
    <property type="entry name" value="CBM6"/>
</dbReference>
<evidence type="ECO:0000259" key="4">
    <source>
        <dbReference type="PROSITE" id="PS52006"/>
    </source>
</evidence>
<organism evidence="5 6">
    <name type="scientific">Fulvivirga sediminis</name>
    <dbReference type="NCBI Taxonomy" id="2803949"/>
    <lineage>
        <taxon>Bacteria</taxon>
        <taxon>Pseudomonadati</taxon>
        <taxon>Bacteroidota</taxon>
        <taxon>Cytophagia</taxon>
        <taxon>Cytophagales</taxon>
        <taxon>Fulvivirgaceae</taxon>
        <taxon>Fulvivirga</taxon>
    </lineage>
</organism>
<feature type="domain" description="CBM6" evidence="3">
    <location>
        <begin position="417"/>
        <end position="537"/>
    </location>
</feature>
<evidence type="ECO:0000256" key="1">
    <source>
        <dbReference type="ARBA" id="ARBA00022729"/>
    </source>
</evidence>
<dbReference type="PANTHER" id="PTHR38165">
    <property type="match status" value="1"/>
</dbReference>
<accession>A0A937F9T0</accession>
<dbReference type="Gene3D" id="2.60.120.260">
    <property type="entry name" value="Galactose-binding domain-like"/>
    <property type="match status" value="1"/>
</dbReference>
<dbReference type="EMBL" id="JAESIY010000008">
    <property type="protein sequence ID" value="MBL3657622.1"/>
    <property type="molecule type" value="Genomic_DNA"/>
</dbReference>
<reference evidence="5" key="1">
    <citation type="submission" date="2021-01" db="EMBL/GenBank/DDBJ databases">
        <title>Fulvivirga kasyanovii gen. nov., sp nov., a novel member of the phylum Bacteroidetes isolated from seawater in a mussel farm.</title>
        <authorList>
            <person name="Zhao L.-H."/>
            <person name="Wang Z.-J."/>
        </authorList>
    </citation>
    <scope>NUCLEOTIDE SEQUENCE</scope>
    <source>
        <strain evidence="5">2943</strain>
    </source>
</reference>
<dbReference type="Pfam" id="PF03422">
    <property type="entry name" value="CBM_6"/>
    <property type="match status" value="1"/>
</dbReference>
<dbReference type="GO" id="GO:0030246">
    <property type="term" value="F:carbohydrate binding"/>
    <property type="evidence" value="ECO:0007669"/>
    <property type="project" value="InterPro"/>
</dbReference>
<dbReference type="InterPro" id="IPR008979">
    <property type="entry name" value="Galactose-bd-like_sf"/>
</dbReference>
<evidence type="ECO:0000313" key="5">
    <source>
        <dbReference type="EMBL" id="MBL3657622.1"/>
    </source>
</evidence>
<keyword evidence="1 2" id="KW-0732">Signal</keyword>
<evidence type="ECO:0000313" key="6">
    <source>
        <dbReference type="Proteomes" id="UP000659388"/>
    </source>
</evidence>
<dbReference type="Gene3D" id="2.60.110.10">
    <property type="entry name" value="Thaumatin"/>
    <property type="match status" value="1"/>
</dbReference>
<evidence type="ECO:0000259" key="3">
    <source>
        <dbReference type="PROSITE" id="PS51175"/>
    </source>
</evidence>
<protein>
    <submittedName>
        <fullName evidence="5">Carbohydrate-binding protein</fullName>
    </submittedName>
</protein>
<dbReference type="Pfam" id="PF16483">
    <property type="entry name" value="Glyco_hydro_64"/>
    <property type="match status" value="1"/>
</dbReference>
<name>A0A937F9T0_9BACT</name>
<dbReference type="Gene3D" id="3.30.920.50">
    <property type="entry name" value="Beta-1,3-glucanase, C-terminal domain"/>
    <property type="match status" value="1"/>
</dbReference>
<dbReference type="InterPro" id="IPR026444">
    <property type="entry name" value="Secre_tail"/>
</dbReference>
<feature type="domain" description="GH64" evidence="4">
    <location>
        <begin position="29"/>
        <end position="403"/>
    </location>
</feature>
<dbReference type="SMART" id="SM00606">
    <property type="entry name" value="CBD_IV"/>
    <property type="match status" value="1"/>
</dbReference>
<dbReference type="SUPFAM" id="SSF49785">
    <property type="entry name" value="Galactose-binding domain-like"/>
    <property type="match status" value="1"/>
</dbReference>
<dbReference type="InterPro" id="IPR037398">
    <property type="entry name" value="Glyco_hydro_64_fam"/>
</dbReference>
<dbReference type="PANTHER" id="PTHR38165:SF1">
    <property type="entry name" value="GLUCANASE B"/>
    <property type="match status" value="1"/>
</dbReference>
<dbReference type="InterPro" id="IPR037176">
    <property type="entry name" value="Osmotin/thaumatin-like_sf"/>
</dbReference>
<keyword evidence="6" id="KW-1185">Reference proteome</keyword>
<dbReference type="InterPro" id="IPR042517">
    <property type="entry name" value="Glyco_hydro_64_N_2"/>
</dbReference>
<dbReference type="Pfam" id="PF18962">
    <property type="entry name" value="Por_Secre_tail"/>
    <property type="match status" value="1"/>
</dbReference>